<feature type="coiled-coil region" evidence="1">
    <location>
        <begin position="420"/>
        <end position="465"/>
    </location>
</feature>
<dbReference type="Pfam" id="PF16144">
    <property type="entry name" value="DUF4852"/>
    <property type="match status" value="1"/>
</dbReference>
<organism evidence="4 5">
    <name type="scientific">Sneathiella chinensis</name>
    <dbReference type="NCBI Taxonomy" id="349750"/>
    <lineage>
        <taxon>Bacteria</taxon>
        <taxon>Pseudomonadati</taxon>
        <taxon>Pseudomonadota</taxon>
        <taxon>Alphaproteobacteria</taxon>
        <taxon>Sneathiellales</taxon>
        <taxon>Sneathiellaceae</taxon>
        <taxon>Sneathiella</taxon>
    </lineage>
</organism>
<dbReference type="EMBL" id="BSNF01000001">
    <property type="protein sequence ID" value="GLQ05407.1"/>
    <property type="molecule type" value="Genomic_DNA"/>
</dbReference>
<feature type="compositionally biased region" description="Low complexity" evidence="2">
    <location>
        <begin position="157"/>
        <end position="171"/>
    </location>
</feature>
<proteinExistence type="predicted"/>
<protein>
    <recommendedName>
        <fullName evidence="6">DUF4852 domain-containing protein</fullName>
    </recommendedName>
</protein>
<accession>A0ABQ5TZW4</accession>
<evidence type="ECO:0000256" key="2">
    <source>
        <dbReference type="SAM" id="MobiDB-lite"/>
    </source>
</evidence>
<evidence type="ECO:0008006" key="6">
    <source>
        <dbReference type="Google" id="ProtNLM"/>
    </source>
</evidence>
<feature type="chain" id="PRO_5047322191" description="DUF4852 domain-containing protein" evidence="3">
    <location>
        <begin position="27"/>
        <end position="612"/>
    </location>
</feature>
<feature type="region of interest" description="Disordered" evidence="2">
    <location>
        <begin position="131"/>
        <end position="188"/>
    </location>
</feature>
<feature type="signal peptide" evidence="3">
    <location>
        <begin position="1"/>
        <end position="26"/>
    </location>
</feature>
<dbReference type="RefSeq" id="WP_169559409.1">
    <property type="nucleotide sequence ID" value="NZ_BSNF01000001.1"/>
</dbReference>
<evidence type="ECO:0000256" key="1">
    <source>
        <dbReference type="SAM" id="Coils"/>
    </source>
</evidence>
<sequence>MTRPPLRALGVTLALFGGLVSPAASADTPPTHVFAKSSKLGVSIEMDVRDGQWCRKDLSVTVRAKDPTFFEGETFPSFLPKVGQIIDRECPDAETATVTGLAENMAQPLFQGNAKAADGWKPAATADAPANMAKASGTPTVTATPDTSDTPKASESPAPATTAIADPASTAEASGTSENDQDSPTMAALSPRQREIENFWNTAEPIKTLKLVRKFFGDNPALLANDGDIRNYARQWNCGRYRKTKDNEFDLRAYLDAAKADLQENLISTPIYATYFYSEKFKSYDFGKEVFPVSFGGQFSAQYAPPRLACNINASSGTYPQIFRQDALPSPIITELPLSRQKAETLVAQKKYGRKVYTHYLVRIDRIDLVEANSRAHYNYRHGYGKLDLKILELKVYADEGRKQLLHTFTEEDINSRVVAIRLREEQERIAREKAAEEERAQQEKVQKEKELAALRELQDTLSNRLELGGYPARLAFYLDRSFHMPSLSETISHSLVDDGTRQTKLMVRLSDMDGPIATANWPRPITITLPEGLPEAPKKGDWMLIKGNLETTNTAPKADLDLALDVAVEADTVVICTQERCREAEDLQYLMDHAYPELIDTPIQAPSKTDQ</sequence>
<keyword evidence="1" id="KW-0175">Coiled coil</keyword>
<dbReference type="Proteomes" id="UP001161409">
    <property type="component" value="Unassembled WGS sequence"/>
</dbReference>
<evidence type="ECO:0000256" key="3">
    <source>
        <dbReference type="SAM" id="SignalP"/>
    </source>
</evidence>
<evidence type="ECO:0000313" key="4">
    <source>
        <dbReference type="EMBL" id="GLQ05407.1"/>
    </source>
</evidence>
<comment type="caution">
    <text evidence="4">The sequence shown here is derived from an EMBL/GenBank/DDBJ whole genome shotgun (WGS) entry which is preliminary data.</text>
</comment>
<dbReference type="InterPro" id="IPR032325">
    <property type="entry name" value="DUF4852"/>
</dbReference>
<keyword evidence="5" id="KW-1185">Reference proteome</keyword>
<reference evidence="4" key="2">
    <citation type="submission" date="2023-01" db="EMBL/GenBank/DDBJ databases">
        <title>Draft genome sequence of Sneathiella chinensis strain NBRC 103408.</title>
        <authorList>
            <person name="Sun Q."/>
            <person name="Mori K."/>
        </authorList>
    </citation>
    <scope>NUCLEOTIDE SEQUENCE</scope>
    <source>
        <strain evidence="4">NBRC 103408</strain>
    </source>
</reference>
<reference evidence="4" key="1">
    <citation type="journal article" date="2014" name="Int. J. Syst. Evol. Microbiol.">
        <title>Complete genome of a new Firmicutes species belonging to the dominant human colonic microbiota ('Ruminococcus bicirculans') reveals two chromosomes and a selective capacity to utilize plant glucans.</title>
        <authorList>
            <consortium name="NISC Comparative Sequencing Program"/>
            <person name="Wegmann U."/>
            <person name="Louis P."/>
            <person name="Goesmann A."/>
            <person name="Henrissat B."/>
            <person name="Duncan S.H."/>
            <person name="Flint H.J."/>
        </authorList>
    </citation>
    <scope>NUCLEOTIDE SEQUENCE</scope>
    <source>
        <strain evidence="4">NBRC 103408</strain>
    </source>
</reference>
<feature type="compositionally biased region" description="Polar residues" evidence="2">
    <location>
        <begin position="137"/>
        <end position="153"/>
    </location>
</feature>
<gene>
    <name evidence="4" type="ORF">GCM10007924_06280</name>
</gene>
<keyword evidence="3" id="KW-0732">Signal</keyword>
<feature type="compositionally biased region" description="Polar residues" evidence="2">
    <location>
        <begin position="172"/>
        <end position="184"/>
    </location>
</feature>
<evidence type="ECO:0000313" key="5">
    <source>
        <dbReference type="Proteomes" id="UP001161409"/>
    </source>
</evidence>
<name>A0ABQ5TZW4_9PROT</name>